<accession>A0ABV3ECU8</accession>
<proteinExistence type="predicted"/>
<name>A0ABV3ECU8_9ACTN</name>
<evidence type="ECO:0000313" key="1">
    <source>
        <dbReference type="EMBL" id="MEU9354955.1"/>
    </source>
</evidence>
<dbReference type="Proteomes" id="UP001551582">
    <property type="component" value="Unassembled WGS sequence"/>
</dbReference>
<protein>
    <submittedName>
        <fullName evidence="1">Uncharacterized protein</fullName>
    </submittedName>
</protein>
<dbReference type="RefSeq" id="WP_359987145.1">
    <property type="nucleotide sequence ID" value="NZ_JBEZLS010000026.1"/>
</dbReference>
<evidence type="ECO:0000313" key="2">
    <source>
        <dbReference type="Proteomes" id="UP001551582"/>
    </source>
</evidence>
<sequence>MTEKQFDLGWGDEEEPEHAADTLTVVDTTRDAQRQQNQATLIAEHVAAAVEEARPGLHKIPDPVEPAGEGALTDEEKQRYADCLEGVDLGNTAWFIQGKALDTIATGRLFRDTPHKLEPHRTYETIEEWAPLEKGISVGQCSKLRAGWEIGEVLAARGFQANPGQVREIVPVRNAFNLNAAIAVYVLVADTWGKDKVTAERLRNTVKMLPGDLKLDEDDDVDALAKTIKGVLVEEAQPAVSRAIPPAVTRAVDQTAIKIADALNRPRIPRSEVTLRLMEAFADPKDTTVYEAVLDRMKKAEKEAQKAARKALE</sequence>
<gene>
    <name evidence="1" type="ORF">AB0D65_29170</name>
</gene>
<comment type="caution">
    <text evidence="1">The sequence shown here is derived from an EMBL/GenBank/DDBJ whole genome shotgun (WGS) entry which is preliminary data.</text>
</comment>
<dbReference type="EMBL" id="JBEZLS010000026">
    <property type="protein sequence ID" value="MEU9354955.1"/>
    <property type="molecule type" value="Genomic_DNA"/>
</dbReference>
<reference evidence="1 2" key="1">
    <citation type="submission" date="2024-06" db="EMBL/GenBank/DDBJ databases">
        <title>The Natural Products Discovery Center: Release of the First 8490 Sequenced Strains for Exploring Actinobacteria Biosynthetic Diversity.</title>
        <authorList>
            <person name="Kalkreuter E."/>
            <person name="Kautsar S.A."/>
            <person name="Yang D."/>
            <person name="Bader C.D."/>
            <person name="Teijaro C.N."/>
            <person name="Fluegel L."/>
            <person name="Davis C.M."/>
            <person name="Simpson J.R."/>
            <person name="Lauterbach L."/>
            <person name="Steele A.D."/>
            <person name="Gui C."/>
            <person name="Meng S."/>
            <person name="Li G."/>
            <person name="Viehrig K."/>
            <person name="Ye F."/>
            <person name="Su P."/>
            <person name="Kiefer A.F."/>
            <person name="Nichols A."/>
            <person name="Cepeda A.J."/>
            <person name="Yan W."/>
            <person name="Fan B."/>
            <person name="Jiang Y."/>
            <person name="Adhikari A."/>
            <person name="Zheng C.-J."/>
            <person name="Schuster L."/>
            <person name="Cowan T.M."/>
            <person name="Smanski M.J."/>
            <person name="Chevrette M.G."/>
            <person name="De Carvalho L.P.S."/>
            <person name="Shen B."/>
        </authorList>
    </citation>
    <scope>NUCLEOTIDE SEQUENCE [LARGE SCALE GENOMIC DNA]</scope>
    <source>
        <strain evidence="1 2">NPDC048274</strain>
    </source>
</reference>
<keyword evidence="2" id="KW-1185">Reference proteome</keyword>
<organism evidence="1 2">
    <name type="scientific">Streptomyces griseoloalbus</name>
    <dbReference type="NCBI Taxonomy" id="67303"/>
    <lineage>
        <taxon>Bacteria</taxon>
        <taxon>Bacillati</taxon>
        <taxon>Actinomycetota</taxon>
        <taxon>Actinomycetes</taxon>
        <taxon>Kitasatosporales</taxon>
        <taxon>Streptomycetaceae</taxon>
        <taxon>Streptomyces</taxon>
    </lineage>
</organism>